<feature type="transmembrane region" description="Helical" evidence="9">
    <location>
        <begin position="89"/>
        <end position="110"/>
    </location>
</feature>
<dbReference type="PROSITE" id="PS50850">
    <property type="entry name" value="MFS"/>
    <property type="match status" value="1"/>
</dbReference>
<reference evidence="11 12" key="1">
    <citation type="submission" date="2020-08" db="EMBL/GenBank/DDBJ databases">
        <title>Functional genomics of gut bacteria from endangered species of beetles.</title>
        <authorList>
            <person name="Carlos-Shanley C."/>
        </authorList>
    </citation>
    <scope>NUCLEOTIDE SEQUENCE [LARGE SCALE GENOMIC DNA]</scope>
    <source>
        <strain evidence="11 12">S00239</strain>
    </source>
</reference>
<feature type="transmembrane region" description="Helical" evidence="9">
    <location>
        <begin position="177"/>
        <end position="199"/>
    </location>
</feature>
<dbReference type="InterPro" id="IPR036259">
    <property type="entry name" value="MFS_trans_sf"/>
</dbReference>
<evidence type="ECO:0000256" key="2">
    <source>
        <dbReference type="ARBA" id="ARBA00008537"/>
    </source>
</evidence>
<evidence type="ECO:0000313" key="12">
    <source>
        <dbReference type="Proteomes" id="UP000562027"/>
    </source>
</evidence>
<keyword evidence="8 9" id="KW-0472">Membrane</keyword>
<name>A0A840LDM9_9BURK</name>
<dbReference type="InterPro" id="IPR004638">
    <property type="entry name" value="EmrB-like"/>
</dbReference>
<feature type="domain" description="Major facilitator superfamily (MFS) profile" evidence="10">
    <location>
        <begin position="25"/>
        <end position="512"/>
    </location>
</feature>
<feature type="transmembrane region" description="Helical" evidence="9">
    <location>
        <begin position="370"/>
        <end position="394"/>
    </location>
</feature>
<evidence type="ECO:0000256" key="9">
    <source>
        <dbReference type="SAM" id="Phobius"/>
    </source>
</evidence>
<dbReference type="FunFam" id="1.20.1720.10:FF:000002">
    <property type="entry name" value="Multidrug resistance protein B"/>
    <property type="match status" value="1"/>
</dbReference>
<keyword evidence="4" id="KW-1003">Cell membrane</keyword>
<organism evidence="11 12">
    <name type="scientific">Roseateles oligotrophus</name>
    <dbReference type="NCBI Taxonomy" id="1769250"/>
    <lineage>
        <taxon>Bacteria</taxon>
        <taxon>Pseudomonadati</taxon>
        <taxon>Pseudomonadota</taxon>
        <taxon>Betaproteobacteria</taxon>
        <taxon>Burkholderiales</taxon>
        <taxon>Sphaerotilaceae</taxon>
        <taxon>Roseateles</taxon>
    </lineage>
</organism>
<dbReference type="GO" id="GO:1990961">
    <property type="term" value="P:xenobiotic detoxification by transmembrane export across the plasma membrane"/>
    <property type="evidence" value="ECO:0007669"/>
    <property type="project" value="UniProtKB-ARBA"/>
</dbReference>
<dbReference type="InterPro" id="IPR020846">
    <property type="entry name" value="MFS_dom"/>
</dbReference>
<feature type="transmembrane region" description="Helical" evidence="9">
    <location>
        <begin position="346"/>
        <end position="364"/>
    </location>
</feature>
<dbReference type="RefSeq" id="WP_348648707.1">
    <property type="nucleotide sequence ID" value="NZ_JACHLP010000005.1"/>
</dbReference>
<dbReference type="PANTHER" id="PTHR42718:SF9">
    <property type="entry name" value="MAJOR FACILITATOR SUPERFAMILY MULTIDRUG TRANSPORTER MFSC"/>
    <property type="match status" value="1"/>
</dbReference>
<feature type="transmembrane region" description="Helical" evidence="9">
    <location>
        <begin position="281"/>
        <end position="304"/>
    </location>
</feature>
<dbReference type="GO" id="GO:0005886">
    <property type="term" value="C:plasma membrane"/>
    <property type="evidence" value="ECO:0007669"/>
    <property type="project" value="UniProtKB-SubCell"/>
</dbReference>
<evidence type="ECO:0000256" key="7">
    <source>
        <dbReference type="ARBA" id="ARBA00022989"/>
    </source>
</evidence>
<comment type="similarity">
    <text evidence="2">Belongs to the major facilitator superfamily. EmrB family.</text>
</comment>
<dbReference type="Proteomes" id="UP000562027">
    <property type="component" value="Unassembled WGS sequence"/>
</dbReference>
<dbReference type="PANTHER" id="PTHR42718">
    <property type="entry name" value="MAJOR FACILITATOR SUPERFAMILY MULTIDRUG TRANSPORTER MFSC"/>
    <property type="match status" value="1"/>
</dbReference>
<evidence type="ECO:0000256" key="5">
    <source>
        <dbReference type="ARBA" id="ARBA00022519"/>
    </source>
</evidence>
<evidence type="ECO:0000256" key="8">
    <source>
        <dbReference type="ARBA" id="ARBA00023136"/>
    </source>
</evidence>
<comment type="caution">
    <text evidence="11">The sequence shown here is derived from an EMBL/GenBank/DDBJ whole genome shotgun (WGS) entry which is preliminary data.</text>
</comment>
<dbReference type="InterPro" id="IPR011701">
    <property type="entry name" value="MFS"/>
</dbReference>
<dbReference type="GO" id="GO:0015721">
    <property type="term" value="P:bile acid and bile salt transport"/>
    <property type="evidence" value="ECO:0007669"/>
    <property type="project" value="UniProtKB-ARBA"/>
</dbReference>
<keyword evidence="5" id="KW-0997">Cell inner membrane</keyword>
<dbReference type="SUPFAM" id="SSF103473">
    <property type="entry name" value="MFS general substrate transporter"/>
    <property type="match status" value="1"/>
</dbReference>
<evidence type="ECO:0000313" key="11">
    <source>
        <dbReference type="EMBL" id="MBB4844308.1"/>
    </source>
</evidence>
<evidence type="ECO:0000256" key="3">
    <source>
        <dbReference type="ARBA" id="ARBA00022448"/>
    </source>
</evidence>
<feature type="transmembrane region" description="Helical" evidence="9">
    <location>
        <begin position="116"/>
        <end position="138"/>
    </location>
</feature>
<keyword evidence="12" id="KW-1185">Reference proteome</keyword>
<feature type="transmembrane region" description="Helical" evidence="9">
    <location>
        <begin position="150"/>
        <end position="171"/>
    </location>
</feature>
<gene>
    <name evidence="11" type="ORF">HNP55_002844</name>
</gene>
<feature type="transmembrane region" description="Helical" evidence="9">
    <location>
        <begin position="211"/>
        <end position="230"/>
    </location>
</feature>
<accession>A0A840LDM9</accession>
<evidence type="ECO:0000259" key="10">
    <source>
        <dbReference type="PROSITE" id="PS50850"/>
    </source>
</evidence>
<protein>
    <submittedName>
        <fullName evidence="11">DHA2 family multidrug resistance protein</fullName>
    </submittedName>
</protein>
<feature type="transmembrane region" description="Helical" evidence="9">
    <location>
        <begin position="489"/>
        <end position="507"/>
    </location>
</feature>
<feature type="transmembrane region" description="Helical" evidence="9">
    <location>
        <begin position="63"/>
        <end position="82"/>
    </location>
</feature>
<evidence type="ECO:0000256" key="1">
    <source>
        <dbReference type="ARBA" id="ARBA00004429"/>
    </source>
</evidence>
<keyword evidence="3" id="KW-0813">Transport</keyword>
<evidence type="ECO:0000256" key="4">
    <source>
        <dbReference type="ARBA" id="ARBA00022475"/>
    </source>
</evidence>
<dbReference type="EMBL" id="JACHLP010000005">
    <property type="protein sequence ID" value="MBB4844308.1"/>
    <property type="molecule type" value="Genomic_DNA"/>
</dbReference>
<keyword evidence="7 9" id="KW-1133">Transmembrane helix</keyword>
<keyword evidence="6 9" id="KW-0812">Transmembrane</keyword>
<feature type="transmembrane region" description="Helical" evidence="9">
    <location>
        <begin position="242"/>
        <end position="261"/>
    </location>
</feature>
<evidence type="ECO:0000256" key="6">
    <source>
        <dbReference type="ARBA" id="ARBA00022692"/>
    </source>
</evidence>
<dbReference type="Gene3D" id="1.20.1720.10">
    <property type="entry name" value="Multidrug resistance protein D"/>
    <property type="match status" value="1"/>
</dbReference>
<feature type="transmembrane region" description="Helical" evidence="9">
    <location>
        <begin position="316"/>
        <end position="334"/>
    </location>
</feature>
<dbReference type="Gene3D" id="1.20.1250.20">
    <property type="entry name" value="MFS general substrate transporter like domains"/>
    <property type="match status" value="1"/>
</dbReference>
<dbReference type="Pfam" id="PF07690">
    <property type="entry name" value="MFS_1"/>
    <property type="match status" value="1"/>
</dbReference>
<sequence>MSAASKNFAPPELPAPLQGGQLVLGTVALSLATFMNVLDSSIANVSLPAISGDLGVSPVQGTWVITSFGVANAISVPLTGWLTQRFGAVRLFTTSVLLFVLASWLCGFAHSLEMLVACRVLQGLVAGPMIPLSQTLLLASYSRAKAGTALALWGMTTLVAPVVGPLLGGWITDNVSWPWIFYINVPVGLFAALLTWSIYRERETAIRKLPIDGVGLALLVIWVGALQIMLDKGKELDWFASGEIQLLALTAAVGFAFFLAWELTDEHPVVDLRLFARRNFVFGAATLSLAYGLFFGNVVLLPLWLQQYMGYTATDAGMALAPVGLLAILLSPVVGKNVSRFDPRMMASFAFVMFAVVLGMRANFTTQTDFATIMVPTILQGAALAFFFIPLTTLTLSGITPERLPAAAGLSNFVRITAGAMGTSIATTLWESRATLHHQHMAEQLSLGNPVAGETVAGLRAAGFSQEQAWAQINRLIDQQAFTRAADDIFLASACIFLLLIATIWLTRRPAAVGASVSVDAH</sequence>
<dbReference type="CDD" id="cd17503">
    <property type="entry name" value="MFS_LmrB_MDR_like"/>
    <property type="match status" value="1"/>
</dbReference>
<dbReference type="NCBIfam" id="TIGR00711">
    <property type="entry name" value="efflux_EmrB"/>
    <property type="match status" value="1"/>
</dbReference>
<dbReference type="GO" id="GO:0022857">
    <property type="term" value="F:transmembrane transporter activity"/>
    <property type="evidence" value="ECO:0007669"/>
    <property type="project" value="InterPro"/>
</dbReference>
<dbReference type="AlphaFoldDB" id="A0A840LDM9"/>
<proteinExistence type="inferred from homology"/>
<comment type="subcellular location">
    <subcellularLocation>
        <location evidence="1">Cell inner membrane</location>
        <topology evidence="1">Multi-pass membrane protein</topology>
    </subcellularLocation>
</comment>